<evidence type="ECO:0000313" key="2">
    <source>
        <dbReference type="Proteomes" id="UP001623591"/>
    </source>
</evidence>
<dbReference type="RefSeq" id="WP_406768882.1">
    <property type="nucleotide sequence ID" value="NZ_JBJHZZ010000002.1"/>
</dbReference>
<dbReference type="EMBL" id="JBJHZZ010000002">
    <property type="protein sequence ID" value="MFL0246414.1"/>
    <property type="molecule type" value="Genomic_DNA"/>
</dbReference>
<gene>
    <name evidence="1" type="ORF">ACJDUG_05380</name>
</gene>
<comment type="caution">
    <text evidence="1">The sequence shown here is derived from an EMBL/GenBank/DDBJ whole genome shotgun (WGS) entry which is preliminary data.</text>
</comment>
<protein>
    <submittedName>
        <fullName evidence="1">Uncharacterized protein</fullName>
    </submittedName>
</protein>
<dbReference type="Proteomes" id="UP001623591">
    <property type="component" value="Unassembled WGS sequence"/>
</dbReference>
<name>A0ABW8T1I8_9CLOT</name>
<reference evidence="1 2" key="1">
    <citation type="submission" date="2024-11" db="EMBL/GenBank/DDBJ databases">
        <authorList>
            <person name="Heng Y.C."/>
            <person name="Lim A.C.H."/>
            <person name="Lee J.K.Y."/>
            <person name="Kittelmann S."/>
        </authorList>
    </citation>
    <scope>NUCLEOTIDE SEQUENCE [LARGE SCALE GENOMIC DNA]</scope>
    <source>
        <strain evidence="1 2">WILCCON 0185</strain>
    </source>
</reference>
<organism evidence="1 2">
    <name type="scientific">Candidatus Clostridium stratigraminis</name>
    <dbReference type="NCBI Taxonomy" id="3381661"/>
    <lineage>
        <taxon>Bacteria</taxon>
        <taxon>Bacillati</taxon>
        <taxon>Bacillota</taxon>
        <taxon>Clostridia</taxon>
        <taxon>Eubacteriales</taxon>
        <taxon>Clostridiaceae</taxon>
        <taxon>Clostridium</taxon>
    </lineage>
</organism>
<sequence>MLYCDQCNYYKTARIKSQNISKCMCELTGFVFHKKPEEYNLEKYPCYYYELKTRKVEKEYLVAAI</sequence>
<keyword evidence="2" id="KW-1185">Reference proteome</keyword>
<proteinExistence type="predicted"/>
<evidence type="ECO:0000313" key="1">
    <source>
        <dbReference type="EMBL" id="MFL0246414.1"/>
    </source>
</evidence>
<accession>A0ABW8T1I8</accession>